<dbReference type="Proteomes" id="UP000619265">
    <property type="component" value="Unassembled WGS sequence"/>
</dbReference>
<name>A0A834CMI1_JUGRE</name>
<accession>A0A834CMI1</accession>
<dbReference type="AlphaFoldDB" id="A0A834CMI1"/>
<organism evidence="1 2">
    <name type="scientific">Juglans regia</name>
    <name type="common">English walnut</name>
    <dbReference type="NCBI Taxonomy" id="51240"/>
    <lineage>
        <taxon>Eukaryota</taxon>
        <taxon>Viridiplantae</taxon>
        <taxon>Streptophyta</taxon>
        <taxon>Embryophyta</taxon>
        <taxon>Tracheophyta</taxon>
        <taxon>Spermatophyta</taxon>
        <taxon>Magnoliopsida</taxon>
        <taxon>eudicotyledons</taxon>
        <taxon>Gunneridae</taxon>
        <taxon>Pentapetalae</taxon>
        <taxon>rosids</taxon>
        <taxon>fabids</taxon>
        <taxon>Fagales</taxon>
        <taxon>Juglandaceae</taxon>
        <taxon>Juglans</taxon>
    </lineage>
</organism>
<protein>
    <submittedName>
        <fullName evidence="1">Uncharacterized protein</fullName>
    </submittedName>
</protein>
<dbReference type="Gramene" id="Jr07_04960_p2">
    <property type="protein sequence ID" value="cds.Jr07_04960_p2"/>
    <property type="gene ID" value="Jr07_04960"/>
</dbReference>
<reference evidence="1" key="1">
    <citation type="submission" date="2015-10" db="EMBL/GenBank/DDBJ databases">
        <authorList>
            <person name="Martinez-Garcia P.J."/>
            <person name="Crepeau M.W."/>
            <person name="Puiu D."/>
            <person name="Gonzalez-Ibeas D."/>
            <person name="Whalen J."/>
            <person name="Stevens K."/>
            <person name="Paul R."/>
            <person name="Butterfield T."/>
            <person name="Britton M."/>
            <person name="Reagan R."/>
            <person name="Chakraborty S."/>
            <person name="Walawage S.L."/>
            <person name="Vasquez-Gross H.A."/>
            <person name="Cardeno C."/>
            <person name="Famula R."/>
            <person name="Pratt K."/>
            <person name="Kuruganti S."/>
            <person name="Aradhya M.K."/>
            <person name="Leslie C.A."/>
            <person name="Dandekar A.M."/>
            <person name="Salzberg S.L."/>
            <person name="Wegrzyn J.L."/>
            <person name="Langley C.H."/>
            <person name="Neale D.B."/>
        </authorList>
    </citation>
    <scope>NUCLEOTIDE SEQUENCE</scope>
    <source>
        <tissue evidence="1">Leaves</tissue>
    </source>
</reference>
<gene>
    <name evidence="1" type="ORF">F2P56_014203</name>
</gene>
<sequence>MENMVASRQQTQHFVVFKLAQAHRALERSFADLQILSRGVDEDREGLNHGTVETVVPWLAGGDHRTVVVGGGGGGGCLKALPDVDGKKGHEEEGDHEEHDDHRHRLIEIGVWSVRIIGNLFCTASLRIGEEVHRGEE</sequence>
<comment type="caution">
    <text evidence="1">The sequence shown here is derived from an EMBL/GenBank/DDBJ whole genome shotgun (WGS) entry which is preliminary data.</text>
</comment>
<dbReference type="EMBL" id="LIHL02000007">
    <property type="protein sequence ID" value="KAF5464095.1"/>
    <property type="molecule type" value="Genomic_DNA"/>
</dbReference>
<proteinExistence type="predicted"/>
<evidence type="ECO:0000313" key="2">
    <source>
        <dbReference type="Proteomes" id="UP000619265"/>
    </source>
</evidence>
<reference evidence="1" key="2">
    <citation type="submission" date="2020-03" db="EMBL/GenBank/DDBJ databases">
        <title>Walnut 2.0.</title>
        <authorList>
            <person name="Marrano A."/>
            <person name="Britton M."/>
            <person name="Zimin A.V."/>
            <person name="Zaini P.A."/>
            <person name="Workman R."/>
            <person name="Puiu D."/>
            <person name="Bianco L."/>
            <person name="Allen B.J."/>
            <person name="Troggio M."/>
            <person name="Leslie C.A."/>
            <person name="Timp W."/>
            <person name="Dendekar A."/>
            <person name="Salzberg S.L."/>
            <person name="Neale D.B."/>
        </authorList>
    </citation>
    <scope>NUCLEOTIDE SEQUENCE</scope>
    <source>
        <tissue evidence="1">Leaves</tissue>
    </source>
</reference>
<evidence type="ECO:0000313" key="1">
    <source>
        <dbReference type="EMBL" id="KAF5464095.1"/>
    </source>
</evidence>